<dbReference type="InParanoid" id="A0A0G4GY65"/>
<feature type="compositionally biased region" description="Basic and acidic residues" evidence="1">
    <location>
        <begin position="22"/>
        <end position="35"/>
    </location>
</feature>
<dbReference type="Proteomes" id="UP000041254">
    <property type="component" value="Unassembled WGS sequence"/>
</dbReference>
<name>A0A0G4GY65_VITBC</name>
<dbReference type="OMA" id="MAMNIHE"/>
<organism evidence="2 3">
    <name type="scientific">Vitrella brassicaformis (strain CCMP3155)</name>
    <dbReference type="NCBI Taxonomy" id="1169540"/>
    <lineage>
        <taxon>Eukaryota</taxon>
        <taxon>Sar</taxon>
        <taxon>Alveolata</taxon>
        <taxon>Colpodellida</taxon>
        <taxon>Vitrellaceae</taxon>
        <taxon>Vitrella</taxon>
    </lineage>
</organism>
<dbReference type="EMBL" id="CDMY01000876">
    <property type="protein sequence ID" value="CEM36034.1"/>
    <property type="molecule type" value="Genomic_DNA"/>
</dbReference>
<sequence length="327" mass="35418">MGCSSSRSEDAESSYRAASAKSDGEIIRFEDREGASDPLMPDPDFGWRRVPPANGGTNGVVPKPSKSLALPRSRGRGSASHHPSLDDPYTYIAFTNVRTGKSCSVSPVTLSINIAVRASRLATRFGIEVPTADIDTPPIYALLRVPSGYGWKLLPSPSPLAPQLTTGRRRTKAMSVGGVESPQTGLSPGISPRSSPDEAGGGDDYRRLVRMRQEGMPTVRTDPAEMAMNIHEQLFRLEGQSTHSHFLPLETFSWDVIRSSDPPNRDEQPAVQVRSPDGEACSVVPEEIMMNTVTWVVTTYLTQAPAFPQMMATQPKARGRPLTLTSG</sequence>
<evidence type="ECO:0000313" key="2">
    <source>
        <dbReference type="EMBL" id="CEM36034.1"/>
    </source>
</evidence>
<gene>
    <name evidence="2" type="ORF">Vbra_1093</name>
</gene>
<dbReference type="PhylomeDB" id="A0A0G4GY65"/>
<feature type="region of interest" description="Disordered" evidence="1">
    <location>
        <begin position="1"/>
        <end position="82"/>
    </location>
</feature>
<proteinExistence type="predicted"/>
<feature type="region of interest" description="Disordered" evidence="1">
    <location>
        <begin position="160"/>
        <end position="204"/>
    </location>
</feature>
<dbReference type="AlphaFoldDB" id="A0A0G4GY65"/>
<protein>
    <submittedName>
        <fullName evidence="2">Uncharacterized protein</fullName>
    </submittedName>
</protein>
<evidence type="ECO:0000256" key="1">
    <source>
        <dbReference type="SAM" id="MobiDB-lite"/>
    </source>
</evidence>
<evidence type="ECO:0000313" key="3">
    <source>
        <dbReference type="Proteomes" id="UP000041254"/>
    </source>
</evidence>
<keyword evidence="3" id="KW-1185">Reference proteome</keyword>
<reference evidence="2 3" key="1">
    <citation type="submission" date="2014-11" db="EMBL/GenBank/DDBJ databases">
        <authorList>
            <person name="Zhu J."/>
            <person name="Qi W."/>
            <person name="Song R."/>
        </authorList>
    </citation>
    <scope>NUCLEOTIDE SEQUENCE [LARGE SCALE GENOMIC DNA]</scope>
</reference>
<dbReference type="OrthoDB" id="360130at2759"/>
<dbReference type="VEuPathDB" id="CryptoDB:Vbra_1093"/>
<accession>A0A0G4GY65</accession>